<keyword evidence="1" id="KW-0472">Membrane</keyword>
<keyword evidence="1" id="KW-0812">Transmembrane</keyword>
<gene>
    <name evidence="2" type="ORF">JOC95_002319</name>
</gene>
<comment type="caution">
    <text evidence="2">The sequence shown here is derived from an EMBL/GenBank/DDBJ whole genome shotgun (WGS) entry which is preliminary data.</text>
</comment>
<organism evidence="2 3">
    <name type="scientific">Sutcliffiella tianshenii</name>
    <dbReference type="NCBI Taxonomy" id="1463404"/>
    <lineage>
        <taxon>Bacteria</taxon>
        <taxon>Bacillati</taxon>
        <taxon>Bacillota</taxon>
        <taxon>Bacilli</taxon>
        <taxon>Bacillales</taxon>
        <taxon>Bacillaceae</taxon>
        <taxon>Sutcliffiella</taxon>
    </lineage>
</organism>
<evidence type="ECO:0000256" key="1">
    <source>
        <dbReference type="SAM" id="Phobius"/>
    </source>
</evidence>
<keyword evidence="1" id="KW-1133">Transmembrane helix</keyword>
<evidence type="ECO:0000313" key="3">
    <source>
        <dbReference type="Proteomes" id="UP000737402"/>
    </source>
</evidence>
<reference evidence="2 3" key="1">
    <citation type="submission" date="2021-01" db="EMBL/GenBank/DDBJ databases">
        <title>Genomic Encyclopedia of Type Strains, Phase IV (KMG-IV): sequencing the most valuable type-strain genomes for metagenomic binning, comparative biology and taxonomic classification.</title>
        <authorList>
            <person name="Goeker M."/>
        </authorList>
    </citation>
    <scope>NUCLEOTIDE SEQUENCE [LARGE SCALE GENOMIC DNA]</scope>
    <source>
        <strain evidence="2 3">DSM 25879</strain>
    </source>
</reference>
<accession>A0ABS2P0R1</accession>
<name>A0ABS2P0R1_9BACI</name>
<feature type="transmembrane region" description="Helical" evidence="1">
    <location>
        <begin position="45"/>
        <end position="63"/>
    </location>
</feature>
<proteinExistence type="predicted"/>
<dbReference type="EMBL" id="JAFBED010000004">
    <property type="protein sequence ID" value="MBM7620466.1"/>
    <property type="molecule type" value="Genomic_DNA"/>
</dbReference>
<dbReference type="Proteomes" id="UP000737402">
    <property type="component" value="Unassembled WGS sequence"/>
</dbReference>
<keyword evidence="3" id="KW-1185">Reference proteome</keyword>
<protein>
    <submittedName>
        <fullName evidence="2">Membrane protein</fullName>
    </submittedName>
</protein>
<sequence>MATALLLPLFFLVRMKFTSKGKWIIPLISFLISTLGIFVLKTLTIWHSIIFMILLLLLTALLLQRQRLFLANTSIKEETTRTARDNKQNTTFLDSDAYEQKDIHRRKLVLEELSDQITEKK</sequence>
<evidence type="ECO:0000313" key="2">
    <source>
        <dbReference type="EMBL" id="MBM7620466.1"/>
    </source>
</evidence>